<gene>
    <name evidence="2" type="ORF">LTRI10_LOCUS26395</name>
</gene>
<organism evidence="2 3">
    <name type="scientific">Linum trigynum</name>
    <dbReference type="NCBI Taxonomy" id="586398"/>
    <lineage>
        <taxon>Eukaryota</taxon>
        <taxon>Viridiplantae</taxon>
        <taxon>Streptophyta</taxon>
        <taxon>Embryophyta</taxon>
        <taxon>Tracheophyta</taxon>
        <taxon>Spermatophyta</taxon>
        <taxon>Magnoliopsida</taxon>
        <taxon>eudicotyledons</taxon>
        <taxon>Gunneridae</taxon>
        <taxon>Pentapetalae</taxon>
        <taxon>rosids</taxon>
        <taxon>fabids</taxon>
        <taxon>Malpighiales</taxon>
        <taxon>Linaceae</taxon>
        <taxon>Linum</taxon>
    </lineage>
</organism>
<name>A0AAV2EHK7_9ROSI</name>
<evidence type="ECO:0000256" key="1">
    <source>
        <dbReference type="SAM" id="MobiDB-lite"/>
    </source>
</evidence>
<dbReference type="AlphaFoldDB" id="A0AAV2EHK7"/>
<evidence type="ECO:0000313" key="2">
    <source>
        <dbReference type="EMBL" id="CAL1385242.1"/>
    </source>
</evidence>
<dbReference type="EMBL" id="OZ034817">
    <property type="protein sequence ID" value="CAL1385242.1"/>
    <property type="molecule type" value="Genomic_DNA"/>
</dbReference>
<feature type="region of interest" description="Disordered" evidence="1">
    <location>
        <begin position="55"/>
        <end position="90"/>
    </location>
</feature>
<accession>A0AAV2EHK7</accession>
<protein>
    <recommendedName>
        <fullName evidence="4">Secreted protein</fullName>
    </recommendedName>
</protein>
<dbReference type="Proteomes" id="UP001497516">
    <property type="component" value="Chromosome 4"/>
</dbReference>
<evidence type="ECO:0008006" key="4">
    <source>
        <dbReference type="Google" id="ProtNLM"/>
    </source>
</evidence>
<reference evidence="2 3" key="1">
    <citation type="submission" date="2024-04" db="EMBL/GenBank/DDBJ databases">
        <authorList>
            <person name="Fracassetti M."/>
        </authorList>
    </citation>
    <scope>NUCLEOTIDE SEQUENCE [LARGE SCALE GENOMIC DNA]</scope>
</reference>
<feature type="compositionally biased region" description="Basic and acidic residues" evidence="1">
    <location>
        <begin position="74"/>
        <end position="90"/>
    </location>
</feature>
<sequence>MTTTPRQLRHLTAAPVAVAAFCLLSGRPCAGKEKLLATFYTPPYTPSKCYGIHEHGVNGSGSRPGHTLGRRQRLREALQSEVLARDEQRR</sequence>
<proteinExistence type="predicted"/>
<evidence type="ECO:0000313" key="3">
    <source>
        <dbReference type="Proteomes" id="UP001497516"/>
    </source>
</evidence>
<keyword evidence="3" id="KW-1185">Reference proteome</keyword>